<evidence type="ECO:0000313" key="4">
    <source>
        <dbReference type="Proteomes" id="UP001165122"/>
    </source>
</evidence>
<feature type="transmembrane region" description="Helical" evidence="2">
    <location>
        <begin position="126"/>
        <end position="145"/>
    </location>
</feature>
<feature type="region of interest" description="Disordered" evidence="1">
    <location>
        <begin position="1"/>
        <end position="22"/>
    </location>
</feature>
<evidence type="ECO:0000313" key="3">
    <source>
        <dbReference type="EMBL" id="GMI02597.1"/>
    </source>
</evidence>
<gene>
    <name evidence="3" type="ORF">TrLO_g11466</name>
</gene>
<evidence type="ECO:0000256" key="2">
    <source>
        <dbReference type="SAM" id="Phobius"/>
    </source>
</evidence>
<dbReference type="Proteomes" id="UP001165122">
    <property type="component" value="Unassembled WGS sequence"/>
</dbReference>
<keyword evidence="2" id="KW-0812">Transmembrane</keyword>
<comment type="caution">
    <text evidence="3">The sequence shown here is derived from an EMBL/GenBank/DDBJ whole genome shotgun (WGS) entry which is preliminary data.</text>
</comment>
<evidence type="ECO:0000256" key="1">
    <source>
        <dbReference type="SAM" id="MobiDB-lite"/>
    </source>
</evidence>
<proteinExistence type="predicted"/>
<feature type="compositionally biased region" description="Low complexity" evidence="1">
    <location>
        <begin position="13"/>
        <end position="22"/>
    </location>
</feature>
<organism evidence="3 4">
    <name type="scientific">Triparma laevis f. longispina</name>
    <dbReference type="NCBI Taxonomy" id="1714387"/>
    <lineage>
        <taxon>Eukaryota</taxon>
        <taxon>Sar</taxon>
        <taxon>Stramenopiles</taxon>
        <taxon>Ochrophyta</taxon>
        <taxon>Bolidophyceae</taxon>
        <taxon>Parmales</taxon>
        <taxon>Triparmaceae</taxon>
        <taxon>Triparma</taxon>
    </lineage>
</organism>
<sequence>MELRTATAPPPSTTSTRIQSTTSALRTPCESSDQQQSFIYAQANLSLTSTLIYTIEASFLLLADTGGESAVSGDTYFVAIMISSCACTAVTTLMSSVFILGANLMKSSNDMHELLNKLDGFHRAPYISFFLGLFLFFAGVGHWILSVINIDMNYNNWQGWGIVGLFIGFATPIFLYPSGKMVQNVHLISEANKFTKELKKERRNCMKGENCQYR</sequence>
<name>A0A9W7C3I3_9STRA</name>
<dbReference type="EMBL" id="BRXW01000046">
    <property type="protein sequence ID" value="GMI02597.1"/>
    <property type="molecule type" value="Genomic_DNA"/>
</dbReference>
<reference evidence="4" key="1">
    <citation type="journal article" date="2023" name="Commun. Biol.">
        <title>Genome analysis of Parmales, the sister group of diatoms, reveals the evolutionary specialization of diatoms from phago-mixotrophs to photoautotrophs.</title>
        <authorList>
            <person name="Ban H."/>
            <person name="Sato S."/>
            <person name="Yoshikawa S."/>
            <person name="Yamada K."/>
            <person name="Nakamura Y."/>
            <person name="Ichinomiya M."/>
            <person name="Sato N."/>
            <person name="Blanc-Mathieu R."/>
            <person name="Endo H."/>
            <person name="Kuwata A."/>
            <person name="Ogata H."/>
        </authorList>
    </citation>
    <scope>NUCLEOTIDE SEQUENCE [LARGE SCALE GENOMIC DNA]</scope>
    <source>
        <strain evidence="4">NIES 3700</strain>
    </source>
</reference>
<feature type="transmembrane region" description="Helical" evidence="2">
    <location>
        <begin position="157"/>
        <end position="176"/>
    </location>
</feature>
<keyword evidence="4" id="KW-1185">Reference proteome</keyword>
<protein>
    <submittedName>
        <fullName evidence="3">Uncharacterized protein</fullName>
    </submittedName>
</protein>
<keyword evidence="2" id="KW-1133">Transmembrane helix</keyword>
<feature type="transmembrane region" description="Helical" evidence="2">
    <location>
        <begin position="76"/>
        <end position="105"/>
    </location>
</feature>
<dbReference type="AlphaFoldDB" id="A0A9W7C3I3"/>
<keyword evidence="2" id="KW-0472">Membrane</keyword>
<accession>A0A9W7C3I3</accession>